<dbReference type="InterPro" id="IPR043502">
    <property type="entry name" value="DNA/RNA_pol_sf"/>
</dbReference>
<organism evidence="3">
    <name type="scientific">Vitis vinifera</name>
    <name type="common">Grape</name>
    <dbReference type="NCBI Taxonomy" id="29760"/>
    <lineage>
        <taxon>Eukaryota</taxon>
        <taxon>Viridiplantae</taxon>
        <taxon>Streptophyta</taxon>
        <taxon>Embryophyta</taxon>
        <taxon>Tracheophyta</taxon>
        <taxon>Spermatophyta</taxon>
        <taxon>Magnoliopsida</taxon>
        <taxon>eudicotyledons</taxon>
        <taxon>Gunneridae</taxon>
        <taxon>Pentapetalae</taxon>
        <taxon>rosids</taxon>
        <taxon>Vitales</taxon>
        <taxon>Vitaceae</taxon>
        <taxon>Viteae</taxon>
        <taxon>Vitis</taxon>
    </lineage>
</organism>
<dbReference type="InterPro" id="IPR013103">
    <property type="entry name" value="RVT_2"/>
</dbReference>
<dbReference type="AlphaFoldDB" id="A5C3H8"/>
<dbReference type="PANTHER" id="PTHR37610:SF38">
    <property type="entry name" value="RETROTRANSPOSON COPIA-LIKE N-TERMINAL DOMAIN-CONTAINING PROTEIN"/>
    <property type="match status" value="1"/>
</dbReference>
<name>A5C3H8_VITVI</name>
<dbReference type="SUPFAM" id="SSF56672">
    <property type="entry name" value="DNA/RNA polymerases"/>
    <property type="match status" value="1"/>
</dbReference>
<evidence type="ECO:0000313" key="3">
    <source>
        <dbReference type="EMBL" id="CAN66316.1"/>
    </source>
</evidence>
<dbReference type="Pfam" id="PF14244">
    <property type="entry name" value="Retrotran_gag_3"/>
    <property type="match status" value="1"/>
</dbReference>
<evidence type="ECO:0008006" key="4">
    <source>
        <dbReference type="Google" id="ProtNLM"/>
    </source>
</evidence>
<dbReference type="PANTHER" id="PTHR37610">
    <property type="entry name" value="CCHC-TYPE DOMAIN-CONTAINING PROTEIN"/>
    <property type="match status" value="1"/>
</dbReference>
<dbReference type="InterPro" id="IPR029472">
    <property type="entry name" value="Copia-like_N"/>
</dbReference>
<accession>A5C3H8</accession>
<feature type="domain" description="Reverse transcriptase Ty1/copia-type" evidence="1">
    <location>
        <begin position="323"/>
        <end position="443"/>
    </location>
</feature>
<protein>
    <recommendedName>
        <fullName evidence="4">Retrovirus-related Pol polyprotein from transposon RE1</fullName>
    </recommendedName>
</protein>
<reference evidence="3" key="1">
    <citation type="journal article" date="2007" name="PLoS ONE">
        <title>The first genome sequence of an elite grapevine cultivar (Pinot noir Vitis vinifera L.): coping with a highly heterozygous genome.</title>
        <authorList>
            <person name="Velasco R."/>
            <person name="Zharkikh A."/>
            <person name="Troggio M."/>
            <person name="Cartwright D.A."/>
            <person name="Cestaro A."/>
            <person name="Pruss D."/>
            <person name="Pindo M."/>
            <person name="FitzGerald L.M."/>
            <person name="Vezzulli S."/>
            <person name="Reid J."/>
            <person name="Malacarne G."/>
            <person name="Iliev D."/>
            <person name="Coppola G."/>
            <person name="Wardell B."/>
            <person name="Micheletti D."/>
            <person name="Macalma T."/>
            <person name="Facci M."/>
            <person name="Mitchell J.T."/>
            <person name="Perazzolli M."/>
            <person name="Eldredge G."/>
            <person name="Gatto P."/>
            <person name="Oyzerski R."/>
            <person name="Moretto M."/>
            <person name="Gutin N."/>
            <person name="Stefanini M."/>
            <person name="Chen Y."/>
            <person name="Segala C."/>
            <person name="Davenport C."/>
            <person name="Dematte L."/>
            <person name="Mraz A."/>
            <person name="Battilana J."/>
            <person name="Stormo K."/>
            <person name="Costa F."/>
            <person name="Tao Q."/>
            <person name="Si-Ammour A."/>
            <person name="Harkins T."/>
            <person name="Lackey A."/>
            <person name="Perbost C."/>
            <person name="Taillon B."/>
            <person name="Stella A."/>
            <person name="Solovyev V."/>
            <person name="Fawcett J.A."/>
            <person name="Sterck L."/>
            <person name="Vandepoele K."/>
            <person name="Grando S.M."/>
            <person name="Toppo S."/>
            <person name="Moser C."/>
            <person name="Lanchbury J."/>
            <person name="Bogden R."/>
            <person name="Skolnick M."/>
            <person name="Sgaramella V."/>
            <person name="Bhatnagar S.K."/>
            <person name="Fontana P."/>
            <person name="Gutin A."/>
            <person name="Van de Peer Y."/>
            <person name="Salamini F."/>
            <person name="Viola R."/>
        </authorList>
    </citation>
    <scope>NUCLEOTIDE SEQUENCE</scope>
</reference>
<sequence length="516" mass="58812">MTNTSIITNSSDPPSHIDSIITTLTSQMTEALSKVQVSTSTTEYSIALINIKLDGSNYALWSQVVEMYISGKDKMGYINGDCPPPPRADPSFRKWRTTNAIVKGCNTSQVYELRQHVTRLQQGSGSLEKFYIKLQGLWREIDLRRPNPMECATDIYHYNNLLQEDRVYTFLDGLDDRLDNIHSDVLQMHSFPSIKQVYAHAKKKNDLAGADANKGKVVIMENHGKPPTRYSLDIEKRKSKYPIANYVSTRKLSEPLRAFVHVLSSSKIPAGVQEALFDPKWTQAIKEEMKALLKNNTWTIVPLPEGNKVVECKWVFSIKHKVDGDTEEEVYMELPPGYTASTETKVVCKLQRALYGLKQSPQVWFGRFSLAMKKYGFKQSNSDHTLFIKHKVGKVTMLLVYVDDMIITGNDDEEITKLQKELATEFEMKNLGGLKYFLGIEVSRLEEYSDQAPTDKGRYQRLVGKLIYLSYTRPDIAYVVSVVSQFMHNPSEDHMDAVIRILRYLKSSLGKGLLEY</sequence>
<evidence type="ECO:0000259" key="2">
    <source>
        <dbReference type="Pfam" id="PF14244"/>
    </source>
</evidence>
<gene>
    <name evidence="3" type="ORF">VITISV_031761</name>
</gene>
<proteinExistence type="predicted"/>
<dbReference type="Pfam" id="PF07727">
    <property type="entry name" value="RVT_2"/>
    <property type="match status" value="1"/>
</dbReference>
<feature type="domain" description="Retrotransposon Copia-like N-terminal" evidence="2">
    <location>
        <begin position="45"/>
        <end position="86"/>
    </location>
</feature>
<dbReference type="EMBL" id="AM480858">
    <property type="protein sequence ID" value="CAN66316.1"/>
    <property type="molecule type" value="Genomic_DNA"/>
</dbReference>
<evidence type="ECO:0000259" key="1">
    <source>
        <dbReference type="Pfam" id="PF07727"/>
    </source>
</evidence>